<dbReference type="Pfam" id="PF08287">
    <property type="entry name" value="DASH_Spc19"/>
    <property type="match status" value="1"/>
</dbReference>
<dbReference type="GeneID" id="28724384"/>
<feature type="coiled-coil region" evidence="17">
    <location>
        <begin position="127"/>
        <end position="154"/>
    </location>
</feature>
<dbReference type="EMBL" id="CP014245">
    <property type="protein sequence ID" value="AMD21108.1"/>
    <property type="molecule type" value="Genomic_DNA"/>
</dbReference>
<dbReference type="PANTHER" id="PTHR28262:SF1">
    <property type="entry name" value="DASH COMPLEX SUBUNIT SPC19"/>
    <property type="match status" value="1"/>
</dbReference>
<keyword evidence="6" id="KW-0158">Chromosome</keyword>
<dbReference type="PANTHER" id="PTHR28262">
    <property type="entry name" value="DASH COMPLEX SUBUNIT SPC19"/>
    <property type="match status" value="1"/>
</dbReference>
<evidence type="ECO:0000256" key="11">
    <source>
        <dbReference type="ARBA" id="ARBA00022838"/>
    </source>
</evidence>
<evidence type="ECO:0000256" key="13">
    <source>
        <dbReference type="ARBA" id="ARBA00023242"/>
    </source>
</evidence>
<dbReference type="GO" id="GO:0008608">
    <property type="term" value="P:attachment of spindle microtubules to kinetochore"/>
    <property type="evidence" value="ECO:0007669"/>
    <property type="project" value="InterPro"/>
</dbReference>
<dbReference type="STRING" id="45286.A0A109V000"/>
<evidence type="ECO:0000256" key="7">
    <source>
        <dbReference type="ARBA" id="ARBA00022490"/>
    </source>
</evidence>
<comment type="subunit">
    <text evidence="16">Component of the DASH complex consisting of ASK1, DAD1, DAD2, DAD3, DAD4, DAM1, DUO1, HSK3, SPC19 and SPC34, with a stoichiometry of one copy of each subunit per complex. Multiple DASH complexes oligomerize to form a ring that encircles spindle microtubules and organizes the rod-like NDC80 complexes of the outer kinetochore. DASH complex oligomerization strengthens microtubule attachments. On cytoplasmic microtubules, DASH complexes appear to form patches instead of rings.</text>
</comment>
<evidence type="ECO:0000256" key="8">
    <source>
        <dbReference type="ARBA" id="ARBA00022701"/>
    </source>
</evidence>
<dbReference type="Proteomes" id="UP000243052">
    <property type="component" value="Chromosome v"/>
</dbReference>
<evidence type="ECO:0000256" key="12">
    <source>
        <dbReference type="ARBA" id="ARBA00023212"/>
    </source>
</evidence>
<organism evidence="18 19">
    <name type="scientific">Eremothecium sinecaudum</name>
    <dbReference type="NCBI Taxonomy" id="45286"/>
    <lineage>
        <taxon>Eukaryota</taxon>
        <taxon>Fungi</taxon>
        <taxon>Dikarya</taxon>
        <taxon>Ascomycota</taxon>
        <taxon>Saccharomycotina</taxon>
        <taxon>Saccharomycetes</taxon>
        <taxon>Saccharomycetales</taxon>
        <taxon>Saccharomycetaceae</taxon>
        <taxon>Eremothecium</taxon>
    </lineage>
</organism>
<evidence type="ECO:0000256" key="5">
    <source>
        <dbReference type="ARBA" id="ARBA00016329"/>
    </source>
</evidence>
<keyword evidence="19" id="KW-1185">Reference proteome</keyword>
<keyword evidence="7" id="KW-0963">Cytoplasm</keyword>
<evidence type="ECO:0000256" key="2">
    <source>
        <dbReference type="ARBA" id="ARBA00004186"/>
    </source>
</evidence>
<gene>
    <name evidence="18" type="ORF">AW171_hschr53041</name>
</gene>
<keyword evidence="8" id="KW-0493">Microtubule</keyword>
<keyword evidence="9" id="KW-0498">Mitosis</keyword>
<evidence type="ECO:0000256" key="14">
    <source>
        <dbReference type="ARBA" id="ARBA00023328"/>
    </source>
</evidence>
<evidence type="ECO:0000256" key="10">
    <source>
        <dbReference type="ARBA" id="ARBA00022829"/>
    </source>
</evidence>
<comment type="subcellular location">
    <subcellularLocation>
        <location evidence="3">Chromosome</location>
        <location evidence="3">Centromere</location>
        <location evidence="3">Kinetochore</location>
    </subcellularLocation>
    <subcellularLocation>
        <location evidence="2">Cytoplasm</location>
        <location evidence="2">Cytoskeleton</location>
        <location evidence="2">Spindle</location>
    </subcellularLocation>
    <subcellularLocation>
        <location evidence="1">Nucleus</location>
    </subcellularLocation>
</comment>
<dbReference type="OrthoDB" id="3361333at2759"/>
<dbReference type="RefSeq" id="XP_017988104.1">
    <property type="nucleotide sequence ID" value="XM_018132615.1"/>
</dbReference>
<evidence type="ECO:0000256" key="6">
    <source>
        <dbReference type="ARBA" id="ARBA00022454"/>
    </source>
</evidence>
<evidence type="ECO:0000313" key="19">
    <source>
        <dbReference type="Proteomes" id="UP000243052"/>
    </source>
</evidence>
<keyword evidence="9" id="KW-0132">Cell division</keyword>
<reference evidence="18 19" key="1">
    <citation type="submission" date="2016-01" db="EMBL/GenBank/DDBJ databases">
        <title>Genome sequence of the yeast Holleya sinecauda.</title>
        <authorList>
            <person name="Dietrich F.S."/>
        </authorList>
    </citation>
    <scope>NUCLEOTIDE SEQUENCE [LARGE SCALE GENOMIC DNA]</scope>
    <source>
        <strain evidence="18 19">ATCC 58844</strain>
    </source>
</reference>
<dbReference type="AlphaFoldDB" id="A0A109V000"/>
<evidence type="ECO:0000256" key="16">
    <source>
        <dbReference type="ARBA" id="ARBA00046633"/>
    </source>
</evidence>
<protein>
    <recommendedName>
        <fullName evidence="5">DASH complex subunit SPC19</fullName>
    </recommendedName>
    <alternativeName>
        <fullName evidence="15">Outer kinetochore protein SPC19</fullName>
    </alternativeName>
</protein>
<evidence type="ECO:0000256" key="15">
    <source>
        <dbReference type="ARBA" id="ARBA00032583"/>
    </source>
</evidence>
<keyword evidence="12" id="KW-0206">Cytoskeleton</keyword>
<dbReference type="GO" id="GO:0042729">
    <property type="term" value="C:DASH complex"/>
    <property type="evidence" value="ECO:0007669"/>
    <property type="project" value="InterPro"/>
</dbReference>
<feature type="coiled-coil region" evidence="17">
    <location>
        <begin position="74"/>
        <end position="101"/>
    </location>
</feature>
<evidence type="ECO:0000256" key="9">
    <source>
        <dbReference type="ARBA" id="ARBA00022776"/>
    </source>
</evidence>
<evidence type="ECO:0000256" key="1">
    <source>
        <dbReference type="ARBA" id="ARBA00004123"/>
    </source>
</evidence>
<evidence type="ECO:0000256" key="4">
    <source>
        <dbReference type="ARBA" id="ARBA00008952"/>
    </source>
</evidence>
<keyword evidence="10" id="KW-0159">Chromosome partition</keyword>
<sequence length="157" mass="18105">MGDSLQLSCLALENSVGILQGTLDRLKQQGTHSTRLRNTLLEPKRVFELVSEYDLQRARLDLIEDVEPVVDKLCSKLEKSLNKLERERSTLQQTYELNQLRLNNKFSTASRRFGGSKRFPVVMGTTTKEELDRLRQLKSRKQALARELEELQAQEDS</sequence>
<name>A0A109V000_9SACH</name>
<keyword evidence="14" id="KW-0137">Centromere</keyword>
<keyword evidence="13" id="KW-0539">Nucleus</keyword>
<evidence type="ECO:0000256" key="3">
    <source>
        <dbReference type="ARBA" id="ARBA00004629"/>
    </source>
</evidence>
<dbReference type="GO" id="GO:0005876">
    <property type="term" value="C:spindle microtubule"/>
    <property type="evidence" value="ECO:0007669"/>
    <property type="project" value="InterPro"/>
</dbReference>
<proteinExistence type="inferred from homology"/>
<dbReference type="InterPro" id="IPR013251">
    <property type="entry name" value="DASH_Spc19"/>
</dbReference>
<keyword evidence="11" id="KW-0995">Kinetochore</keyword>
<comment type="similarity">
    <text evidence="4">Belongs to the DASH complex SPC19 family.</text>
</comment>
<evidence type="ECO:0000256" key="17">
    <source>
        <dbReference type="SAM" id="Coils"/>
    </source>
</evidence>
<keyword evidence="9" id="KW-0131">Cell cycle</keyword>
<accession>A0A109V000</accession>
<keyword evidence="17" id="KW-0175">Coiled coil</keyword>
<evidence type="ECO:0000313" key="18">
    <source>
        <dbReference type="EMBL" id="AMD21108.1"/>
    </source>
</evidence>